<name>Q5NLA6_ZYMMO</name>
<dbReference type="AlphaFoldDB" id="Q5NLA6"/>
<evidence type="ECO:0000313" key="1">
    <source>
        <dbReference type="EMBL" id="AAV90504.1"/>
    </source>
</evidence>
<accession>Q5NLA6</accession>
<dbReference type="Proteomes" id="UP000001173">
    <property type="component" value="Chromosome"/>
</dbReference>
<dbReference type="KEGG" id="zmo:ZMO1880"/>
<dbReference type="EMBL" id="AE008692">
    <property type="protein sequence ID" value="AAV90504.1"/>
    <property type="molecule type" value="Genomic_DNA"/>
</dbReference>
<evidence type="ECO:0000313" key="2">
    <source>
        <dbReference type="Proteomes" id="UP000001173"/>
    </source>
</evidence>
<dbReference type="STRING" id="264203.ZMO1880"/>
<gene>
    <name evidence="1" type="ordered locus">ZMO1880</name>
</gene>
<reference evidence="1 2" key="2">
    <citation type="journal article" date="2009" name="Nat. Biotechnol.">
        <title>Improved genome annotation for Zymomonas mobilis.</title>
        <authorList>
            <person name="Yang S."/>
            <person name="Pappas K.M."/>
            <person name="Hauser L.J."/>
            <person name="Land M.L."/>
            <person name="Chen G.L."/>
            <person name="Hurst G.B."/>
            <person name="Pan C."/>
            <person name="Kouvelis V.N."/>
            <person name="Typas M.A."/>
            <person name="Pelletier D.A."/>
            <person name="Klingeman D.M."/>
            <person name="Chang Y.J."/>
            <person name="Samatova N.F."/>
            <person name="Brown S.D."/>
        </authorList>
    </citation>
    <scope>NUCLEOTIDE SEQUENCE [LARGE SCALE GENOMIC DNA]</scope>
    <source>
        <strain evidence="2">ATCC 31821 / ZM4 / CP4</strain>
    </source>
</reference>
<reference evidence="1 2" key="1">
    <citation type="journal article" date="2005" name="Nat. Biotechnol.">
        <title>The genome sequence of the ethanologenic bacterium Zymomonas mobilis ZM4.</title>
        <authorList>
            <person name="Seo J.S."/>
            <person name="Chong H."/>
            <person name="Park H.S."/>
            <person name="Yoon K.O."/>
            <person name="Jung C."/>
            <person name="Kim J.J."/>
            <person name="Hong J.H."/>
            <person name="Kim H."/>
            <person name="Kim J.H."/>
            <person name="Kil J.I."/>
            <person name="Park C.J."/>
            <person name="Oh H.M."/>
            <person name="Lee J.S."/>
            <person name="Jin S.J."/>
            <person name="Um H.W."/>
            <person name="Lee H.J."/>
            <person name="Oh S.J."/>
            <person name="Kim J.Y."/>
            <person name="Kang H.L."/>
            <person name="Lee S.Y."/>
            <person name="Lee K.J."/>
            <person name="Kang H.S."/>
        </authorList>
    </citation>
    <scope>NUCLEOTIDE SEQUENCE [LARGE SCALE GENOMIC DNA]</scope>
    <source>
        <strain evidence="2">ATCC 31821 / ZM4 / CP4</strain>
    </source>
</reference>
<proteinExistence type="predicted"/>
<sequence>MANLSFLKKSDPSRSPYRPFYGLLGVGLGCLGFGLSGCKADNRFPSLAARPLEQQVTRIHIAEDAPPQTVNLPDDPEFNGQLEKILEAAEKGHLLFEKQANQLSAQIAKLHFSCKAADNQCLSAKSQNESWITAQQNLTSLASSGRDPLLNALMQLEEKRVSLLQHTPPISGRRLNEISDRLQDMDKAEKEKVTELGETLQN</sequence>
<dbReference type="HOGENOM" id="CLU_1354177_0_0_5"/>
<organism evidence="1 2">
    <name type="scientific">Zymomonas mobilis subsp. mobilis (strain ATCC 31821 / ZM4 / CP4)</name>
    <dbReference type="NCBI Taxonomy" id="264203"/>
    <lineage>
        <taxon>Bacteria</taxon>
        <taxon>Pseudomonadati</taxon>
        <taxon>Pseudomonadota</taxon>
        <taxon>Alphaproteobacteria</taxon>
        <taxon>Sphingomonadales</taxon>
        <taxon>Zymomonadaceae</taxon>
        <taxon>Zymomonas</taxon>
    </lineage>
</organism>
<dbReference type="RefSeq" id="WP_011241608.1">
    <property type="nucleotide sequence ID" value="NC_006526.2"/>
</dbReference>
<keyword evidence="2" id="KW-1185">Reference proteome</keyword>
<protein>
    <submittedName>
        <fullName evidence="1">Uncharacterized protein</fullName>
    </submittedName>
</protein>